<evidence type="ECO:0000313" key="5">
    <source>
        <dbReference type="Proteomes" id="UP000013941"/>
    </source>
</evidence>
<dbReference type="RefSeq" id="WP_015637596.1">
    <property type="nucleotide sequence ID" value="NC_021236.1"/>
</dbReference>
<dbReference type="KEGG" id="nzs:SLY_0027"/>
<dbReference type="PANTHER" id="PTHR30061:SF50">
    <property type="entry name" value="MALTOSE_MALTODEXTRIN-BINDING PERIPLASMIC PROTEIN"/>
    <property type="match status" value="1"/>
</dbReference>
<evidence type="ECO:0000256" key="1">
    <source>
        <dbReference type="ARBA" id="ARBA00008520"/>
    </source>
</evidence>
<keyword evidence="3" id="KW-0732">Signal</keyword>
<dbReference type="Gene3D" id="3.40.190.10">
    <property type="entry name" value="Periplasmic binding protein-like II"/>
    <property type="match status" value="1"/>
</dbReference>
<dbReference type="Proteomes" id="UP000013941">
    <property type="component" value="Chromosome"/>
</dbReference>
<dbReference type="GO" id="GO:0042956">
    <property type="term" value="P:maltodextrin transmembrane transport"/>
    <property type="evidence" value="ECO:0007669"/>
    <property type="project" value="TreeGrafter"/>
</dbReference>
<protein>
    <submittedName>
        <fullName evidence="4">Putative maltose/maltodextrin-binding protein</fullName>
    </submittedName>
</protein>
<dbReference type="GO" id="GO:1901982">
    <property type="term" value="F:maltose binding"/>
    <property type="evidence" value="ECO:0007669"/>
    <property type="project" value="TreeGrafter"/>
</dbReference>
<dbReference type="Pfam" id="PF13416">
    <property type="entry name" value="SBP_bac_8"/>
    <property type="match status" value="1"/>
</dbReference>
<dbReference type="OrthoDB" id="383712at2"/>
<evidence type="ECO:0000256" key="3">
    <source>
        <dbReference type="ARBA" id="ARBA00022729"/>
    </source>
</evidence>
<dbReference type="PANTHER" id="PTHR30061">
    <property type="entry name" value="MALTOSE-BINDING PERIPLASMIC PROTEIN"/>
    <property type="match status" value="1"/>
</dbReference>
<keyword evidence="2" id="KW-0813">Transport</keyword>
<accession>R4RZS2</accession>
<dbReference type="HOGENOM" id="CLU_520376_0_0_14"/>
<reference evidence="4 5" key="1">
    <citation type="journal article" date="2013" name="BMC Genomics">
        <title>Comparison of the complete genome sequence of two closely related isolates of 'Candidatus Phytoplasma australiense' reveals genome plasticity.</title>
        <authorList>
            <person name="Andersen M.T."/>
            <person name="Liefting L.W."/>
            <person name="Havukkala I."/>
            <person name="Beever R.E."/>
        </authorList>
    </citation>
    <scope>NUCLEOTIDE SEQUENCE [LARGE SCALE GENOMIC DNA]</scope>
    <source>
        <strain evidence="4 5">NZSb11</strain>
    </source>
</reference>
<sequence>MVSKDKLKIIAFFLFSFLVLTIIILFPKTSAKELRKKNYTTLKAKLEEYKDENNWKKFKDKKIEIIFWHNLGKEGNNQEILQQIISKFQEKYQNITVKEEFKGNWGTLTKNINVALPANNEPHLIVSYPDFLVNYYESGKLVPLNDFIFHKNEEIKLEKEEKENTFFYPIYEEESQIALGEEEKKWYSLPFTKNVELMFYNQTYLKNLLKRISKEDFSKEDFGKIKKCFKDKQPETGELKDGITWEELKTLSEIIKKHNPQKIPISYESESNLFIISSEQKNIEYTNPKTTNDQLGVGFNNQDAQKMIRDLKEQFYDEKKYLITRKLSGENHTLNLFAKQDILMNINSSNGLDYVNKVGFEVGVTSCPYWEKGKRKTLQQGANINLFYKKDKDEVIASWLFLKHLTSQKANEILFLQESSQFPTRPGYVNSKGFQDKIDDYKKFSEKQYDKLSTEERKELLKAKLLVFLNNEREQDEKDKIYFFSPVFQKSYIARIVVNQLLVDCFLLKENDQEKIAQLFEIAQKKALA</sequence>
<evidence type="ECO:0000256" key="2">
    <source>
        <dbReference type="ARBA" id="ARBA00022448"/>
    </source>
</evidence>
<name>R4RZS2_PHYAS</name>
<organism evidence="4 5">
    <name type="scientific">Strawberry lethal yellows phytoplasma (CPA) str. NZSb11</name>
    <dbReference type="NCBI Taxonomy" id="980422"/>
    <lineage>
        <taxon>Bacteria</taxon>
        <taxon>Bacillati</taxon>
        <taxon>Mycoplasmatota</taxon>
        <taxon>Mollicutes</taxon>
        <taxon>Acholeplasmatales</taxon>
        <taxon>Acholeplasmataceae</taxon>
        <taxon>Candidatus Phytoplasma</taxon>
        <taxon>16SrXII (Stolbur group)</taxon>
    </lineage>
</organism>
<gene>
    <name evidence="4" type="primary">malE</name>
    <name evidence="4" type="ORF">SLY_0027</name>
</gene>
<dbReference type="EMBL" id="CP002548">
    <property type="protein sequence ID" value="AGL89953.1"/>
    <property type="molecule type" value="Genomic_DNA"/>
</dbReference>
<dbReference type="InterPro" id="IPR006059">
    <property type="entry name" value="SBP"/>
</dbReference>
<evidence type="ECO:0000313" key="4">
    <source>
        <dbReference type="EMBL" id="AGL89953.1"/>
    </source>
</evidence>
<dbReference type="AlphaFoldDB" id="R4RZS2"/>
<dbReference type="PATRIC" id="fig|980422.3.peg.26"/>
<comment type="similarity">
    <text evidence="1">Belongs to the bacterial solute-binding protein 1 family.</text>
</comment>
<dbReference type="GO" id="GO:0015768">
    <property type="term" value="P:maltose transport"/>
    <property type="evidence" value="ECO:0007669"/>
    <property type="project" value="TreeGrafter"/>
</dbReference>
<dbReference type="GO" id="GO:0055052">
    <property type="term" value="C:ATP-binding cassette (ABC) transporter complex, substrate-binding subunit-containing"/>
    <property type="evidence" value="ECO:0007669"/>
    <property type="project" value="TreeGrafter"/>
</dbReference>
<keyword evidence="5" id="KW-1185">Reference proteome</keyword>
<proteinExistence type="inferred from homology"/>
<dbReference type="SUPFAM" id="SSF53850">
    <property type="entry name" value="Periplasmic binding protein-like II"/>
    <property type="match status" value="1"/>
</dbReference>